<proteinExistence type="predicted"/>
<dbReference type="Gene3D" id="1.25.40.10">
    <property type="entry name" value="Tetratricopeptide repeat domain"/>
    <property type="match status" value="2"/>
</dbReference>
<gene>
    <name evidence="3" type="ORF">PROFUN_08838</name>
</gene>
<evidence type="ECO:0000256" key="1">
    <source>
        <dbReference type="ARBA" id="ARBA00022737"/>
    </source>
</evidence>
<protein>
    <recommendedName>
        <fullName evidence="5">Pentacotripeptide-repeat region of PRORP domain-containing protein</fullName>
    </recommendedName>
</protein>
<dbReference type="EMBL" id="MDYQ01000073">
    <property type="protein sequence ID" value="PRP83901.1"/>
    <property type="molecule type" value="Genomic_DNA"/>
</dbReference>
<dbReference type="AlphaFoldDB" id="A0A2P6NIY5"/>
<feature type="repeat" description="PPR" evidence="2">
    <location>
        <begin position="216"/>
        <end position="250"/>
    </location>
</feature>
<keyword evidence="4" id="KW-1185">Reference proteome</keyword>
<feature type="repeat" description="PPR" evidence="2">
    <location>
        <begin position="112"/>
        <end position="146"/>
    </location>
</feature>
<dbReference type="STRING" id="1890364.A0A2P6NIY5"/>
<evidence type="ECO:0000256" key="2">
    <source>
        <dbReference type="PROSITE-ProRule" id="PRU00708"/>
    </source>
</evidence>
<comment type="caution">
    <text evidence="3">The sequence shown here is derived from an EMBL/GenBank/DDBJ whole genome shotgun (WGS) entry which is preliminary data.</text>
</comment>
<organism evidence="3 4">
    <name type="scientific">Planoprotostelium fungivorum</name>
    <dbReference type="NCBI Taxonomy" id="1890364"/>
    <lineage>
        <taxon>Eukaryota</taxon>
        <taxon>Amoebozoa</taxon>
        <taxon>Evosea</taxon>
        <taxon>Variosea</taxon>
        <taxon>Cavosteliida</taxon>
        <taxon>Cavosteliaceae</taxon>
        <taxon>Planoprotostelium</taxon>
    </lineage>
</organism>
<evidence type="ECO:0000313" key="4">
    <source>
        <dbReference type="Proteomes" id="UP000241769"/>
    </source>
</evidence>
<dbReference type="InterPro" id="IPR011990">
    <property type="entry name" value="TPR-like_helical_dom_sf"/>
</dbReference>
<evidence type="ECO:0008006" key="5">
    <source>
        <dbReference type="Google" id="ProtNLM"/>
    </source>
</evidence>
<dbReference type="Pfam" id="PF13812">
    <property type="entry name" value="PPR_3"/>
    <property type="match status" value="3"/>
</dbReference>
<keyword evidence="1" id="KW-0677">Repeat</keyword>
<dbReference type="InParanoid" id="A0A2P6NIY5"/>
<dbReference type="PANTHER" id="PTHR47941">
    <property type="entry name" value="PENTATRICOPEPTIDE REPEAT-CONTAINING PROTEIN 3, MITOCHONDRIAL"/>
    <property type="match status" value="1"/>
</dbReference>
<feature type="repeat" description="PPR" evidence="2">
    <location>
        <begin position="286"/>
        <end position="322"/>
    </location>
</feature>
<dbReference type="PROSITE" id="PS51375">
    <property type="entry name" value="PPR"/>
    <property type="match status" value="5"/>
</dbReference>
<dbReference type="Proteomes" id="UP000241769">
    <property type="component" value="Unassembled WGS sequence"/>
</dbReference>
<feature type="repeat" description="PPR" evidence="2">
    <location>
        <begin position="76"/>
        <end position="110"/>
    </location>
</feature>
<sequence length="376" mass="43979">MLCRLQRQIIPLHKIPKACYSTTPPQSIHPNLPVRPIALPSIDDPRKLTNTLSQLADKRRPNDLVNTFASFTGEHRIEHYNILIRGLARMGRISDCFTILENMKSKNVVGMDATTYNPLLEFFCRKEDDQAMSRLLGEMERNDIKPNTTTYTKLMQYYMNTCQHKKVDYIWNMLRSSGELNLNVYDVRMQHLIMQDREDEAEELMQELRQAGLKPDSHTYSRILTAHARRDNLKRIQEILSSMEQDGVTPQIVHYNALVLLYVNREDFDSIRETLRTMKQKKLWLNVVTYNIIFHGLLRGSQDMNGAVDYFFDDMDRENVKPNDVTVSALVELYSRYNDRHRMITLMKLIKKNSIKVSKKSLELLTTFAMANQEPE</sequence>
<dbReference type="OrthoDB" id="822380at2759"/>
<dbReference type="InterPro" id="IPR002885">
    <property type="entry name" value="PPR_rpt"/>
</dbReference>
<dbReference type="NCBIfam" id="TIGR00756">
    <property type="entry name" value="PPR"/>
    <property type="match status" value="2"/>
</dbReference>
<reference evidence="3 4" key="1">
    <citation type="journal article" date="2018" name="Genome Biol. Evol.">
        <title>Multiple Roots of Fruiting Body Formation in Amoebozoa.</title>
        <authorList>
            <person name="Hillmann F."/>
            <person name="Forbes G."/>
            <person name="Novohradska S."/>
            <person name="Ferling I."/>
            <person name="Riege K."/>
            <person name="Groth M."/>
            <person name="Westermann M."/>
            <person name="Marz M."/>
            <person name="Spaller T."/>
            <person name="Winckler T."/>
            <person name="Schaap P."/>
            <person name="Glockner G."/>
        </authorList>
    </citation>
    <scope>NUCLEOTIDE SEQUENCE [LARGE SCALE GENOMIC DNA]</scope>
    <source>
        <strain evidence="3 4">Jena</strain>
    </source>
</reference>
<name>A0A2P6NIY5_9EUKA</name>
<accession>A0A2P6NIY5</accession>
<feature type="repeat" description="PPR" evidence="2">
    <location>
        <begin position="181"/>
        <end position="215"/>
    </location>
</feature>
<evidence type="ECO:0000313" key="3">
    <source>
        <dbReference type="EMBL" id="PRP83901.1"/>
    </source>
</evidence>